<evidence type="ECO:0000313" key="3">
    <source>
        <dbReference type="Proteomes" id="UP000003448"/>
    </source>
</evidence>
<sequence>MSERSERPMRHGSVALRAADGQGEAAAHGTRTVRRRGVRNGARR</sequence>
<dbReference type="STRING" id="1150864.MILUP08_44884"/>
<proteinExistence type="predicted"/>
<reference evidence="3" key="1">
    <citation type="journal article" date="2012" name="J. Bacteriol.">
        <title>Genome Sequence of Micromonospora lupini Lupac 08, Isolated from Root Nodules of Lupinus angustifolius.</title>
        <authorList>
            <person name="Alonso-Vega P."/>
            <person name="Normand P."/>
            <person name="Bacigalupe R."/>
            <person name="Pujic P."/>
            <person name="Lajus A."/>
            <person name="Vallenet D."/>
            <person name="Carro L."/>
            <person name="Coll P."/>
            <person name="Trujillo M.E."/>
        </authorList>
    </citation>
    <scope>NUCLEOTIDE SEQUENCE [LARGE SCALE GENOMIC DNA]</scope>
    <source>
        <strain evidence="3">Lupac 08</strain>
    </source>
</reference>
<dbReference type="AlphaFoldDB" id="I0L857"/>
<gene>
    <name evidence="2" type="ORF">MILUP08_44884</name>
</gene>
<feature type="compositionally biased region" description="Basic residues" evidence="1">
    <location>
        <begin position="31"/>
        <end position="44"/>
    </location>
</feature>
<evidence type="ECO:0000256" key="1">
    <source>
        <dbReference type="SAM" id="MobiDB-lite"/>
    </source>
</evidence>
<dbReference type="EMBL" id="CAIE01000037">
    <property type="protein sequence ID" value="CCH20004.1"/>
    <property type="molecule type" value="Genomic_DNA"/>
</dbReference>
<accession>I0L857</accession>
<dbReference type="Proteomes" id="UP000003448">
    <property type="component" value="Unassembled WGS sequence"/>
</dbReference>
<evidence type="ECO:0000313" key="2">
    <source>
        <dbReference type="EMBL" id="CCH20004.1"/>
    </source>
</evidence>
<name>I0L857_9ACTN</name>
<feature type="region of interest" description="Disordered" evidence="1">
    <location>
        <begin position="1"/>
        <end position="44"/>
    </location>
</feature>
<dbReference type="RefSeq" id="WP_007462571.1">
    <property type="nucleotide sequence ID" value="NZ_HF570108.1"/>
</dbReference>
<comment type="caution">
    <text evidence="2">The sequence shown here is derived from an EMBL/GenBank/DDBJ whole genome shotgun (WGS) entry which is preliminary data.</text>
</comment>
<organism evidence="2 3">
    <name type="scientific">Micromonospora lupini str. Lupac 08</name>
    <dbReference type="NCBI Taxonomy" id="1150864"/>
    <lineage>
        <taxon>Bacteria</taxon>
        <taxon>Bacillati</taxon>
        <taxon>Actinomycetota</taxon>
        <taxon>Actinomycetes</taxon>
        <taxon>Micromonosporales</taxon>
        <taxon>Micromonosporaceae</taxon>
        <taxon>Micromonospora</taxon>
    </lineage>
</organism>
<keyword evidence="3" id="KW-1185">Reference proteome</keyword>
<protein>
    <submittedName>
        <fullName evidence="2">Uncharacterized protein</fullName>
    </submittedName>
</protein>